<dbReference type="PROSITE" id="PS50222">
    <property type="entry name" value="EF_HAND_2"/>
    <property type="match status" value="1"/>
</dbReference>
<reference evidence="3" key="1">
    <citation type="submission" date="2017-08" db="EMBL/GenBank/DDBJ databases">
        <authorList>
            <person name="Imhoff J.F."/>
            <person name="Rahn T."/>
            <person name="Kuenzel S."/>
            <person name="Neulinger S.C."/>
        </authorList>
    </citation>
    <scope>NUCLEOTIDE SEQUENCE</scope>
    <source>
        <strain evidence="3">DSM 11080</strain>
    </source>
</reference>
<evidence type="ECO:0000313" key="3">
    <source>
        <dbReference type="EMBL" id="MBK1705223.1"/>
    </source>
</evidence>
<protein>
    <recommendedName>
        <fullName evidence="2">EF-hand domain-containing protein</fullName>
    </recommendedName>
</protein>
<evidence type="ECO:0000259" key="2">
    <source>
        <dbReference type="PROSITE" id="PS50222"/>
    </source>
</evidence>
<gene>
    <name evidence="3" type="ORF">CKO40_11885</name>
</gene>
<proteinExistence type="predicted"/>
<dbReference type="InterPro" id="IPR018247">
    <property type="entry name" value="EF_Hand_1_Ca_BS"/>
</dbReference>
<keyword evidence="4" id="KW-1185">Reference proteome</keyword>
<accession>A0AAJ0U500</accession>
<dbReference type="EMBL" id="NRSJ01000020">
    <property type="protein sequence ID" value="MBK1705223.1"/>
    <property type="molecule type" value="Genomic_DNA"/>
</dbReference>
<reference evidence="3" key="2">
    <citation type="journal article" date="2020" name="Microorganisms">
        <title>Osmotic Adaptation and Compatible Solute Biosynthesis of Phototrophic Bacteria as Revealed from Genome Analyses.</title>
        <authorList>
            <person name="Imhoff J.F."/>
            <person name="Rahn T."/>
            <person name="Kunzel S."/>
            <person name="Keller A."/>
            <person name="Neulinger S.C."/>
        </authorList>
    </citation>
    <scope>NUCLEOTIDE SEQUENCE</scope>
    <source>
        <strain evidence="3">DSM 11080</strain>
    </source>
</reference>
<sequence length="102" mass="10334">MSRSILIAATALTGTLSHAGTAVPDDCRFEQGEVPGASATMACYEALDQNGDGALANGEAAALPRLENRLDGLDRDGNGTLSPDEFQAGMTTPAQRAGGKGV</sequence>
<dbReference type="InterPro" id="IPR002048">
    <property type="entry name" value="EF_hand_dom"/>
</dbReference>
<dbReference type="Proteomes" id="UP001296776">
    <property type="component" value="Unassembled WGS sequence"/>
</dbReference>
<dbReference type="GO" id="GO:0005509">
    <property type="term" value="F:calcium ion binding"/>
    <property type="evidence" value="ECO:0007669"/>
    <property type="project" value="InterPro"/>
</dbReference>
<dbReference type="InterPro" id="IPR011992">
    <property type="entry name" value="EF-hand-dom_pair"/>
</dbReference>
<organism evidence="3 4">
    <name type="scientific">Halochromatium glycolicum</name>
    <dbReference type="NCBI Taxonomy" id="85075"/>
    <lineage>
        <taxon>Bacteria</taxon>
        <taxon>Pseudomonadati</taxon>
        <taxon>Pseudomonadota</taxon>
        <taxon>Gammaproteobacteria</taxon>
        <taxon>Chromatiales</taxon>
        <taxon>Chromatiaceae</taxon>
        <taxon>Halochromatium</taxon>
    </lineage>
</organism>
<dbReference type="RefSeq" id="WP_200346438.1">
    <property type="nucleotide sequence ID" value="NZ_NRSJ01000020.1"/>
</dbReference>
<dbReference type="AlphaFoldDB" id="A0AAJ0U500"/>
<dbReference type="Gene3D" id="1.10.238.10">
    <property type="entry name" value="EF-hand"/>
    <property type="match status" value="1"/>
</dbReference>
<comment type="caution">
    <text evidence="3">The sequence shown here is derived from an EMBL/GenBank/DDBJ whole genome shotgun (WGS) entry which is preliminary data.</text>
</comment>
<dbReference type="PROSITE" id="PS00018">
    <property type="entry name" value="EF_HAND_1"/>
    <property type="match status" value="1"/>
</dbReference>
<dbReference type="SUPFAM" id="SSF47473">
    <property type="entry name" value="EF-hand"/>
    <property type="match status" value="1"/>
</dbReference>
<evidence type="ECO:0000313" key="4">
    <source>
        <dbReference type="Proteomes" id="UP001296776"/>
    </source>
</evidence>
<feature type="region of interest" description="Disordered" evidence="1">
    <location>
        <begin position="70"/>
        <end position="102"/>
    </location>
</feature>
<evidence type="ECO:0000256" key="1">
    <source>
        <dbReference type="SAM" id="MobiDB-lite"/>
    </source>
</evidence>
<name>A0AAJ0U500_9GAMM</name>
<feature type="domain" description="EF-hand" evidence="2">
    <location>
        <begin position="61"/>
        <end position="96"/>
    </location>
</feature>